<proteinExistence type="predicted"/>
<name>A0A1Y2LNR2_EPING</name>
<dbReference type="EMBL" id="KZ107854">
    <property type="protein sequence ID" value="OSS45239.1"/>
    <property type="molecule type" value="Genomic_DNA"/>
</dbReference>
<organism evidence="1 2">
    <name type="scientific">Epicoccum nigrum</name>
    <name type="common">Soil fungus</name>
    <name type="synonym">Epicoccum purpurascens</name>
    <dbReference type="NCBI Taxonomy" id="105696"/>
    <lineage>
        <taxon>Eukaryota</taxon>
        <taxon>Fungi</taxon>
        <taxon>Dikarya</taxon>
        <taxon>Ascomycota</taxon>
        <taxon>Pezizomycotina</taxon>
        <taxon>Dothideomycetes</taxon>
        <taxon>Pleosporomycetidae</taxon>
        <taxon>Pleosporales</taxon>
        <taxon>Pleosporineae</taxon>
        <taxon>Didymellaceae</taxon>
        <taxon>Epicoccum</taxon>
    </lineage>
</organism>
<gene>
    <name evidence="1" type="ORF">B5807_10181</name>
</gene>
<reference evidence="1 2" key="1">
    <citation type="journal article" date="2017" name="Genome Announc.">
        <title>Genome sequence of the saprophytic ascomycete Epicoccum nigrum ICMP 19927 strain isolated from New Zealand.</title>
        <authorList>
            <person name="Fokin M."/>
            <person name="Fleetwood D."/>
            <person name="Weir B.S."/>
            <person name="Villas-Boas S.G."/>
        </authorList>
    </citation>
    <scope>NUCLEOTIDE SEQUENCE [LARGE SCALE GENOMIC DNA]</scope>
    <source>
        <strain evidence="1 2">ICMP 19927</strain>
    </source>
</reference>
<evidence type="ECO:0000313" key="2">
    <source>
        <dbReference type="Proteomes" id="UP000193240"/>
    </source>
</evidence>
<dbReference type="AlphaFoldDB" id="A0A1Y2LNR2"/>
<keyword evidence="2" id="KW-1185">Reference proteome</keyword>
<dbReference type="InParanoid" id="A0A1Y2LNR2"/>
<dbReference type="Proteomes" id="UP000193240">
    <property type="component" value="Unassembled WGS sequence"/>
</dbReference>
<accession>A0A1Y2LNR2</accession>
<protein>
    <submittedName>
        <fullName evidence="1">Uncharacterized protein</fullName>
    </submittedName>
</protein>
<evidence type="ECO:0000313" key="1">
    <source>
        <dbReference type="EMBL" id="OSS45239.1"/>
    </source>
</evidence>
<sequence>MCGRRGSRLLPDAVSPMVGWRAEKEPGVALPPWSSPAMPSGSMSTVRLGSSSTWRFLGALLRMVRAPAVESVGLKRMVIWPFAEPVKIWLSLGCQLTVMSGEPGVTGVTSSGRSVAGFKMCRWPVSEPVMMLAELGANWMFDVGYCDDVEGCDVVLSGVLNLRVSHSLMVSSPPLVMTNLPSALISSPLVQVSLTCASRISAVGRWYGPSPPHMTRLPSSAADTRMLLPPSAAAPQATAVILVIPALPAARDLCTMTSSCFMRFLTSQMRTVLSVPAVTNLSRFVGCHAALVRSAVCPFVLCLSLRYISPLTYSAVISPSLLNSRACGVAETHRNWLPESGLIRTWWMMCASAVCEGLVANGSTVLNARIVLGVSEGRSCSLTVQSKLPVTMRLPEGSSAMDVTARSWVLTTSSWVTGNSSSSSSESSSLSSSESLSSFVLPCLLSSTTGLRHRSICAAMSTPASFLPNWAGINWRSASSSSAEKSIAHVQ</sequence>